<evidence type="ECO:0000313" key="5">
    <source>
        <dbReference type="Proteomes" id="UP001595904"/>
    </source>
</evidence>
<evidence type="ECO:0000259" key="3">
    <source>
        <dbReference type="Pfam" id="PF07593"/>
    </source>
</evidence>
<sequence>MTKQQVRHLRLALALMAAGPSASSQGSTVDAFTPVQPETFATPGAFSNAWADFDADGDADLAVSFRSGAVRLYRNDHGSFKEVGAQLGLPTEGPEARALAWGDFDGDGDPDLYVGAKDRGYLFRNDRAKGFNDVAAELGIAPGAITSRHASWIDYDNDGDLDLHIANRSGANLLFRNDGSRFVETAAALGLADQRRTVGACWFDMDQDGDLDLFLANQGGDTDALYRNDAGKFSDIAGSLGVASSGRDSSEGGVGCTVGDYDNDGDLDFFVAMYGVSRLYRNDGGAFKDVGGEAGVAVEGHAVSASWGDYDNDGDLDLYVTDYHKEGEVSRPASHLFRNDGGRFSNVLGQDSPLNAADHGVQWADFDSDGDLDVALTQGYSTDAGEPVFRNEMSPQARGRSMQVAVVDWRGRATRVGSEVRVFDPAGRLLGTQIVSSGDGYNAQSAMPVRFGFIDAKRVTVEVTYLTPRGRRQQRLENVKPAQWVSRPLRVRER</sequence>
<name>A0ABV8SXX7_9GAMM</name>
<dbReference type="PANTHER" id="PTHR16026">
    <property type="entry name" value="CARTILAGE ACIDIC PROTEIN 1"/>
    <property type="match status" value="1"/>
</dbReference>
<dbReference type="SUPFAM" id="SSF69318">
    <property type="entry name" value="Integrin alpha N-terminal domain"/>
    <property type="match status" value="2"/>
</dbReference>
<dbReference type="Proteomes" id="UP001595904">
    <property type="component" value="Unassembled WGS sequence"/>
</dbReference>
<proteinExistence type="predicted"/>
<gene>
    <name evidence="4" type="ORF">ACFPN2_25385</name>
</gene>
<feature type="signal peptide" evidence="2">
    <location>
        <begin position="1"/>
        <end position="26"/>
    </location>
</feature>
<dbReference type="EMBL" id="JBHSDU010000014">
    <property type="protein sequence ID" value="MFC4312441.1"/>
    <property type="molecule type" value="Genomic_DNA"/>
</dbReference>
<evidence type="ECO:0000256" key="1">
    <source>
        <dbReference type="ARBA" id="ARBA00022729"/>
    </source>
</evidence>
<feature type="domain" description="ASPIC/UnbV" evidence="3">
    <location>
        <begin position="416"/>
        <end position="483"/>
    </location>
</feature>
<dbReference type="InterPro" id="IPR027039">
    <property type="entry name" value="Crtac1"/>
</dbReference>
<dbReference type="InterPro" id="IPR028994">
    <property type="entry name" value="Integrin_alpha_N"/>
</dbReference>
<accession>A0ABV8SXX7</accession>
<dbReference type="Gene3D" id="2.130.10.130">
    <property type="entry name" value="Integrin alpha, N-terminal"/>
    <property type="match status" value="2"/>
</dbReference>
<keyword evidence="1 2" id="KW-0732">Signal</keyword>
<dbReference type="PANTHER" id="PTHR16026:SF0">
    <property type="entry name" value="CARTILAGE ACIDIC PROTEIN 1"/>
    <property type="match status" value="1"/>
</dbReference>
<feature type="chain" id="PRO_5046634668" evidence="2">
    <location>
        <begin position="27"/>
        <end position="494"/>
    </location>
</feature>
<dbReference type="InterPro" id="IPR013517">
    <property type="entry name" value="FG-GAP"/>
</dbReference>
<protein>
    <submittedName>
        <fullName evidence="4">CRTAC1 family protein</fullName>
    </submittedName>
</protein>
<keyword evidence="5" id="KW-1185">Reference proteome</keyword>
<organism evidence="4 5">
    <name type="scientific">Steroidobacter flavus</name>
    <dbReference type="NCBI Taxonomy" id="1842136"/>
    <lineage>
        <taxon>Bacteria</taxon>
        <taxon>Pseudomonadati</taxon>
        <taxon>Pseudomonadota</taxon>
        <taxon>Gammaproteobacteria</taxon>
        <taxon>Steroidobacterales</taxon>
        <taxon>Steroidobacteraceae</taxon>
        <taxon>Steroidobacter</taxon>
    </lineage>
</organism>
<dbReference type="InterPro" id="IPR011519">
    <property type="entry name" value="UnbV_ASPIC"/>
</dbReference>
<comment type="caution">
    <text evidence="4">The sequence shown here is derived from an EMBL/GenBank/DDBJ whole genome shotgun (WGS) entry which is preliminary data.</text>
</comment>
<dbReference type="RefSeq" id="WP_380601831.1">
    <property type="nucleotide sequence ID" value="NZ_JBHSDU010000014.1"/>
</dbReference>
<dbReference type="Pfam" id="PF07593">
    <property type="entry name" value="UnbV_ASPIC"/>
    <property type="match status" value="1"/>
</dbReference>
<evidence type="ECO:0000313" key="4">
    <source>
        <dbReference type="EMBL" id="MFC4312441.1"/>
    </source>
</evidence>
<reference evidence="5" key="1">
    <citation type="journal article" date="2019" name="Int. J. Syst. Evol. Microbiol.">
        <title>The Global Catalogue of Microorganisms (GCM) 10K type strain sequencing project: providing services to taxonomists for standard genome sequencing and annotation.</title>
        <authorList>
            <consortium name="The Broad Institute Genomics Platform"/>
            <consortium name="The Broad Institute Genome Sequencing Center for Infectious Disease"/>
            <person name="Wu L."/>
            <person name="Ma J."/>
        </authorList>
    </citation>
    <scope>NUCLEOTIDE SEQUENCE [LARGE SCALE GENOMIC DNA]</scope>
    <source>
        <strain evidence="5">CGMCC 1.10759</strain>
    </source>
</reference>
<dbReference type="Pfam" id="PF13517">
    <property type="entry name" value="FG-GAP_3"/>
    <property type="match status" value="3"/>
</dbReference>
<evidence type="ECO:0000256" key="2">
    <source>
        <dbReference type="SAM" id="SignalP"/>
    </source>
</evidence>